<dbReference type="PANTHER" id="PTHR11070:SF3">
    <property type="entry name" value="DNA 3'-5' HELICASE"/>
    <property type="match status" value="1"/>
</dbReference>
<evidence type="ECO:0000256" key="2">
    <source>
        <dbReference type="ARBA" id="ARBA00022741"/>
    </source>
</evidence>
<proteinExistence type="inferred from homology"/>
<comment type="caution">
    <text evidence="13">The sequence shown here is derived from an EMBL/GenBank/DDBJ whole genome shotgun (WGS) entry which is preliminary data.</text>
</comment>
<evidence type="ECO:0000259" key="11">
    <source>
        <dbReference type="PROSITE" id="PS51198"/>
    </source>
</evidence>
<dbReference type="InterPro" id="IPR014017">
    <property type="entry name" value="DNA_helicase_UvrD-like_C"/>
</dbReference>
<dbReference type="GO" id="GO:0005524">
    <property type="term" value="F:ATP binding"/>
    <property type="evidence" value="ECO:0007669"/>
    <property type="project" value="UniProtKB-UniRule"/>
</dbReference>
<feature type="binding site" evidence="10">
    <location>
        <begin position="38"/>
        <end position="45"/>
    </location>
    <ligand>
        <name>ATP</name>
        <dbReference type="ChEBI" id="CHEBI:30616"/>
    </ligand>
</feature>
<evidence type="ECO:0000259" key="12">
    <source>
        <dbReference type="PROSITE" id="PS51217"/>
    </source>
</evidence>
<evidence type="ECO:0000256" key="6">
    <source>
        <dbReference type="ARBA" id="ARBA00023235"/>
    </source>
</evidence>
<dbReference type="SUPFAM" id="SSF52540">
    <property type="entry name" value="P-loop containing nucleoside triphosphate hydrolases"/>
    <property type="match status" value="1"/>
</dbReference>
<evidence type="ECO:0000256" key="8">
    <source>
        <dbReference type="ARBA" id="ARBA00034808"/>
    </source>
</evidence>
<dbReference type="GO" id="GO:0043138">
    <property type="term" value="F:3'-5' DNA helicase activity"/>
    <property type="evidence" value="ECO:0007669"/>
    <property type="project" value="UniProtKB-EC"/>
</dbReference>
<dbReference type="InterPro" id="IPR014016">
    <property type="entry name" value="UvrD-like_ATP-bd"/>
</dbReference>
<dbReference type="GO" id="GO:0000725">
    <property type="term" value="P:recombinational repair"/>
    <property type="evidence" value="ECO:0007669"/>
    <property type="project" value="TreeGrafter"/>
</dbReference>
<dbReference type="InterPro" id="IPR027417">
    <property type="entry name" value="P-loop_NTPase"/>
</dbReference>
<dbReference type="EC" id="5.6.2.4" evidence="8"/>
<feature type="domain" description="UvrD-like helicase ATP-binding" evidence="11">
    <location>
        <begin position="17"/>
        <end position="296"/>
    </location>
</feature>
<evidence type="ECO:0000256" key="10">
    <source>
        <dbReference type="PROSITE-ProRule" id="PRU00560"/>
    </source>
</evidence>
<dbReference type="Proteomes" id="UP000485562">
    <property type="component" value="Unassembled WGS sequence"/>
</dbReference>
<keyword evidence="3 10" id="KW-0378">Hydrolase</keyword>
<dbReference type="Gene3D" id="3.40.50.300">
    <property type="entry name" value="P-loop containing nucleotide triphosphate hydrolases"/>
    <property type="match status" value="2"/>
</dbReference>
<dbReference type="Gene3D" id="1.10.486.10">
    <property type="entry name" value="PCRA, domain 4"/>
    <property type="match status" value="1"/>
</dbReference>
<keyword evidence="6" id="KW-0413">Isomerase</keyword>
<dbReference type="EMBL" id="MWDQ01000031">
    <property type="protein sequence ID" value="OQB74717.1"/>
    <property type="molecule type" value="Genomic_DNA"/>
</dbReference>
<reference evidence="13" key="1">
    <citation type="submission" date="2017-02" db="EMBL/GenBank/DDBJ databases">
        <title>Delving into the versatile metabolic prowess of the omnipresent phylum Bacteroidetes.</title>
        <authorList>
            <person name="Nobu M.K."/>
            <person name="Mei R."/>
            <person name="Narihiro T."/>
            <person name="Kuroda K."/>
            <person name="Liu W.-T."/>
        </authorList>
    </citation>
    <scope>NUCLEOTIDE SEQUENCE</scope>
    <source>
        <strain evidence="13">ADurb.Bin131</strain>
    </source>
</reference>
<comment type="similarity">
    <text evidence="1">Belongs to the helicase family. UvrD subfamily.</text>
</comment>
<evidence type="ECO:0000256" key="4">
    <source>
        <dbReference type="ARBA" id="ARBA00022806"/>
    </source>
</evidence>
<dbReference type="Pfam" id="PF00580">
    <property type="entry name" value="UvrD-helicase"/>
    <property type="match status" value="1"/>
</dbReference>
<dbReference type="PROSITE" id="PS51198">
    <property type="entry name" value="UVRD_HELICASE_ATP_BIND"/>
    <property type="match status" value="1"/>
</dbReference>
<dbReference type="CDD" id="cd17932">
    <property type="entry name" value="DEXQc_UvrD"/>
    <property type="match status" value="1"/>
</dbReference>
<evidence type="ECO:0000256" key="1">
    <source>
        <dbReference type="ARBA" id="ARBA00009922"/>
    </source>
</evidence>
<dbReference type="Pfam" id="PF13361">
    <property type="entry name" value="UvrD_C"/>
    <property type="match status" value="1"/>
</dbReference>
<keyword evidence="4 10" id="KW-0347">Helicase</keyword>
<evidence type="ECO:0000313" key="13">
    <source>
        <dbReference type="EMBL" id="OQB74717.1"/>
    </source>
</evidence>
<dbReference type="GO" id="GO:0016887">
    <property type="term" value="F:ATP hydrolysis activity"/>
    <property type="evidence" value="ECO:0007669"/>
    <property type="project" value="RHEA"/>
</dbReference>
<comment type="catalytic activity">
    <reaction evidence="7">
        <text>Couples ATP hydrolysis with the unwinding of duplex DNA by translocating in the 3'-5' direction.</text>
        <dbReference type="EC" id="5.6.2.4"/>
    </reaction>
</comment>
<gene>
    <name evidence="13" type="primary">pcrA</name>
    <name evidence="13" type="ORF">BWX89_00386</name>
</gene>
<dbReference type="PROSITE" id="PS51217">
    <property type="entry name" value="UVRD_HELICASE_CTER"/>
    <property type="match status" value="1"/>
</dbReference>
<dbReference type="Gene3D" id="1.10.10.160">
    <property type="match status" value="1"/>
</dbReference>
<keyword evidence="5 10" id="KW-0067">ATP-binding</keyword>
<feature type="domain" description="UvrD-like helicase C-terminal" evidence="12">
    <location>
        <begin position="297"/>
        <end position="556"/>
    </location>
</feature>
<dbReference type="PANTHER" id="PTHR11070">
    <property type="entry name" value="UVRD / RECB / PCRA DNA HELICASE FAMILY MEMBER"/>
    <property type="match status" value="1"/>
</dbReference>
<comment type="catalytic activity">
    <reaction evidence="9">
        <text>ATP + H2O = ADP + phosphate + H(+)</text>
        <dbReference type="Rhea" id="RHEA:13065"/>
        <dbReference type="ChEBI" id="CHEBI:15377"/>
        <dbReference type="ChEBI" id="CHEBI:15378"/>
        <dbReference type="ChEBI" id="CHEBI:30616"/>
        <dbReference type="ChEBI" id="CHEBI:43474"/>
        <dbReference type="ChEBI" id="CHEBI:456216"/>
        <dbReference type="EC" id="5.6.2.4"/>
    </reaction>
</comment>
<name>A0A1V6CCV2_UNCT6</name>
<dbReference type="GO" id="GO:0003677">
    <property type="term" value="F:DNA binding"/>
    <property type="evidence" value="ECO:0007669"/>
    <property type="project" value="InterPro"/>
</dbReference>
<evidence type="ECO:0000256" key="7">
    <source>
        <dbReference type="ARBA" id="ARBA00034617"/>
    </source>
</evidence>
<accession>A0A1V6CCV2</accession>
<dbReference type="InterPro" id="IPR013986">
    <property type="entry name" value="DExx_box_DNA_helicase_dom_sf"/>
</dbReference>
<evidence type="ECO:0000256" key="9">
    <source>
        <dbReference type="ARBA" id="ARBA00048988"/>
    </source>
</evidence>
<dbReference type="AlphaFoldDB" id="A0A1V6CCV2"/>
<organism evidence="13">
    <name type="scientific">candidate division TA06 bacterium ADurb.Bin131</name>
    <dbReference type="NCBI Taxonomy" id="1852827"/>
    <lineage>
        <taxon>Bacteria</taxon>
        <taxon>Bacteria division TA06</taxon>
    </lineage>
</organism>
<protein>
    <recommendedName>
        <fullName evidence="8">DNA 3'-5' helicase</fullName>
        <ecNumber evidence="8">5.6.2.4</ecNumber>
    </recommendedName>
</protein>
<evidence type="ECO:0000256" key="5">
    <source>
        <dbReference type="ARBA" id="ARBA00022840"/>
    </source>
</evidence>
<dbReference type="CDD" id="cd18807">
    <property type="entry name" value="SF1_C_UvrD"/>
    <property type="match status" value="1"/>
</dbReference>
<keyword evidence="2 10" id="KW-0547">Nucleotide-binding</keyword>
<dbReference type="GO" id="GO:0005829">
    <property type="term" value="C:cytosol"/>
    <property type="evidence" value="ECO:0007669"/>
    <property type="project" value="TreeGrafter"/>
</dbReference>
<dbReference type="InterPro" id="IPR000212">
    <property type="entry name" value="DNA_helicase_UvrD/REP"/>
</dbReference>
<evidence type="ECO:0000256" key="3">
    <source>
        <dbReference type="ARBA" id="ARBA00022801"/>
    </source>
</evidence>
<sequence>MNTKETLGSDTASEYERLLNLEQLRVVKEADGPCLVLAGAGSGKTRVLIYRTIYLLERGVDPSRICLLTFTNKAAREMTSRIEDKLGSLPEGLIAGTFHHVANIFLRRYARYASLPHNYVIIDREDSRSIIREISKQILPEKEISPEVIQALLGLSANTSETIKDIVMQRYQYFSHLIARLETIEEAYNKKKRELRVVDYDDLLSFWLKILTMQEPGEKISEKILYILVDEYQDTNRIQALILYQLARKHRNITVVGDDAQSIYSFRGATVQNILEFPKIYPDAKIFHLPTNYRSTADILNLANSVISHNKYQFPKVLKSVKPQGIKPVLVRCYDKHSESIFVVQRIQELLKDVKPSDIGILFRSRYQSTEIEIELNKLKIPYVIRGGLRFFEMAHIKDILAFFRVCHNPKDEMSWFRILNLVKGIGKTSREKIVDSIRGKDSIEEILSSDGIKIISPARTGWQNIKNLLKSVIEAKKISEQTGIIVEKFYREYLYANYLDAEQRIADIESLKEISGTWQNIEEFISQTSLQEHYRGELKDIEGNIVLSTIHQAKGLEWRIVFVIGVCAFHFPHNLSQTDPGGIEEERRIFYVGITRAKEDLYITYYLSDPRNYSYRKSLFIEEIPDKLIDQWVFD</sequence>